<evidence type="ECO:0000313" key="1">
    <source>
        <dbReference type="EMBL" id="GDY30241.1"/>
    </source>
</evidence>
<dbReference type="AlphaFoldDB" id="A0A4D4J183"/>
<gene>
    <name evidence="1" type="ORF">GTS_18740</name>
</gene>
<reference evidence="2" key="1">
    <citation type="submission" date="2019-04" db="EMBL/GenBank/DDBJ databases">
        <title>Draft genome sequence of Pseudonocardiaceae bacterium SL3-2-4.</title>
        <authorList>
            <person name="Ningsih F."/>
            <person name="Yokota A."/>
            <person name="Sakai Y."/>
            <person name="Nanatani K."/>
            <person name="Yabe S."/>
            <person name="Oetari A."/>
            <person name="Sjamsuridzal W."/>
        </authorList>
    </citation>
    <scope>NUCLEOTIDE SEQUENCE [LARGE SCALE GENOMIC DNA]</scope>
    <source>
        <strain evidence="2">SL3-2-4</strain>
    </source>
</reference>
<comment type="caution">
    <text evidence="1">The sequence shown here is derived from an EMBL/GenBank/DDBJ whole genome shotgun (WGS) entry which is preliminary data.</text>
</comment>
<name>A0A4D4J183_9PSEU</name>
<dbReference type="EMBL" id="BJFL01000006">
    <property type="protein sequence ID" value="GDY30241.1"/>
    <property type="molecule type" value="Genomic_DNA"/>
</dbReference>
<protein>
    <submittedName>
        <fullName evidence="1">Uncharacterized protein</fullName>
    </submittedName>
</protein>
<sequence>MVCTELVDQFWLVDWQALLAGEGVVPGGGDERELAEAVLADEVGRHPWTCTDWAMSLLECAACGAELGTGHRDCVPCTMADERRWEWDHQGYPGAMTGNEHELRVSRAVLRAEARHRPTTVQTYRLLLPFLLVGESTEAGEARRIKAHLLAGGYDALAECRSYPELAALPFLPWRRSS</sequence>
<proteinExistence type="predicted"/>
<accession>A0A4D4J183</accession>
<dbReference type="Proteomes" id="UP000298860">
    <property type="component" value="Unassembled WGS sequence"/>
</dbReference>
<organism evidence="1 2">
    <name type="scientific">Gandjariella thermophila</name>
    <dbReference type="NCBI Taxonomy" id="1931992"/>
    <lineage>
        <taxon>Bacteria</taxon>
        <taxon>Bacillati</taxon>
        <taxon>Actinomycetota</taxon>
        <taxon>Actinomycetes</taxon>
        <taxon>Pseudonocardiales</taxon>
        <taxon>Pseudonocardiaceae</taxon>
        <taxon>Gandjariella</taxon>
    </lineage>
</organism>
<keyword evidence="2" id="KW-1185">Reference proteome</keyword>
<evidence type="ECO:0000313" key="2">
    <source>
        <dbReference type="Proteomes" id="UP000298860"/>
    </source>
</evidence>